<proteinExistence type="predicted"/>
<gene>
    <name evidence="1" type="ORF">SPARVUS_LOCUS14222274</name>
</gene>
<dbReference type="EMBL" id="CATNWA010018747">
    <property type="protein sequence ID" value="CAI9609213.1"/>
    <property type="molecule type" value="Genomic_DNA"/>
</dbReference>
<feature type="non-terminal residue" evidence="1">
    <location>
        <position position="35"/>
    </location>
</feature>
<accession>A0ABN9GP01</accession>
<keyword evidence="2" id="KW-1185">Reference proteome</keyword>
<protein>
    <submittedName>
        <fullName evidence="1">Uncharacterized protein</fullName>
    </submittedName>
</protein>
<organism evidence="1 2">
    <name type="scientific">Staurois parvus</name>
    <dbReference type="NCBI Taxonomy" id="386267"/>
    <lineage>
        <taxon>Eukaryota</taxon>
        <taxon>Metazoa</taxon>
        <taxon>Chordata</taxon>
        <taxon>Craniata</taxon>
        <taxon>Vertebrata</taxon>
        <taxon>Euteleostomi</taxon>
        <taxon>Amphibia</taxon>
        <taxon>Batrachia</taxon>
        <taxon>Anura</taxon>
        <taxon>Neobatrachia</taxon>
        <taxon>Ranoidea</taxon>
        <taxon>Ranidae</taxon>
        <taxon>Staurois</taxon>
    </lineage>
</organism>
<evidence type="ECO:0000313" key="1">
    <source>
        <dbReference type="EMBL" id="CAI9609213.1"/>
    </source>
</evidence>
<comment type="caution">
    <text evidence="1">The sequence shown here is derived from an EMBL/GenBank/DDBJ whole genome shotgun (WGS) entry which is preliminary data.</text>
</comment>
<sequence>MSCQSTPAHMPHQCCLSVPIIATYQCPSVSDISAH</sequence>
<reference evidence="1" key="1">
    <citation type="submission" date="2023-05" db="EMBL/GenBank/DDBJ databases">
        <authorList>
            <person name="Stuckert A."/>
        </authorList>
    </citation>
    <scope>NUCLEOTIDE SEQUENCE</scope>
</reference>
<dbReference type="Proteomes" id="UP001162483">
    <property type="component" value="Unassembled WGS sequence"/>
</dbReference>
<name>A0ABN9GP01_9NEOB</name>
<evidence type="ECO:0000313" key="2">
    <source>
        <dbReference type="Proteomes" id="UP001162483"/>
    </source>
</evidence>